<keyword evidence="1" id="KW-0812">Transmembrane</keyword>
<name>H6Q802_PYROT</name>
<evidence type="ECO:0000256" key="1">
    <source>
        <dbReference type="SAM" id="Phobius"/>
    </source>
</evidence>
<protein>
    <submittedName>
        <fullName evidence="2">Uncharacterized protein</fullName>
    </submittedName>
</protein>
<gene>
    <name evidence="2" type="ordered locus">Pogu_0632</name>
</gene>
<reference evidence="2 3" key="1">
    <citation type="journal article" date="2012" name="Stand. Genomic Sci.">
        <title>Complete genome sequence of Pyrobaculum oguniense.</title>
        <authorList>
            <person name="Bernick D.L."/>
            <person name="Karplus K."/>
            <person name="Lui L.M."/>
            <person name="Coker J.K."/>
            <person name="Murphy J.N."/>
            <person name="Chan P.P."/>
            <person name="Cozen A.E."/>
            <person name="Lowe T.M."/>
        </authorList>
    </citation>
    <scope>NUCLEOTIDE SEQUENCE [LARGE SCALE GENOMIC DNA]</scope>
    <source>
        <strain evidence="2 3">TE7</strain>
    </source>
</reference>
<dbReference type="EMBL" id="CP003316">
    <property type="protein sequence ID" value="AFA38659.1"/>
    <property type="molecule type" value="Genomic_DNA"/>
</dbReference>
<evidence type="ECO:0000313" key="3">
    <source>
        <dbReference type="Proteomes" id="UP000009062"/>
    </source>
</evidence>
<sequence>MTAVTTPFFSILASSSSDFWPTSPLLLAVLSPVLAIFLYGLYLWTIGTPQQREHAVDVWIRGVVAGALAASVFFIPPLIGTAIIDIYTAAGGEAGNCLAPLRVDFDPNLARYVHGVENAMKCAIEVYEQTYRRIADTYTNLFQTSTVSGIFAVTSSLSMGIFQIALPFSGAASGALIALTAAKVAAYVAIAFAALAGLGAVLIATERMQTLGAVIVAGAMAMPPVLAGLADAIEPLAEKIPHAQGVLGAISNLNFFDWGKYVYGTGAVAEISAYTALALSVMAAAVAAISYALSRVPQHLSVE</sequence>
<dbReference type="AlphaFoldDB" id="H6Q802"/>
<dbReference type="eggNOG" id="arCOG10497">
    <property type="taxonomic scope" value="Archaea"/>
</dbReference>
<dbReference type="Proteomes" id="UP000009062">
    <property type="component" value="Chromosome"/>
</dbReference>
<dbReference type="STRING" id="698757.Pogu_0632"/>
<dbReference type="HOGENOM" id="CLU_978672_0_0_2"/>
<keyword evidence="1" id="KW-0472">Membrane</keyword>
<feature type="transmembrane region" description="Helical" evidence="1">
    <location>
        <begin position="271"/>
        <end position="293"/>
    </location>
</feature>
<proteinExistence type="predicted"/>
<feature type="transmembrane region" description="Helical" evidence="1">
    <location>
        <begin position="58"/>
        <end position="79"/>
    </location>
</feature>
<evidence type="ECO:0000313" key="2">
    <source>
        <dbReference type="EMBL" id="AFA38659.1"/>
    </source>
</evidence>
<keyword evidence="3" id="KW-1185">Reference proteome</keyword>
<feature type="transmembrane region" description="Helical" evidence="1">
    <location>
        <begin position="184"/>
        <end position="204"/>
    </location>
</feature>
<feature type="transmembrane region" description="Helical" evidence="1">
    <location>
        <begin position="211"/>
        <end position="230"/>
    </location>
</feature>
<keyword evidence="1" id="KW-1133">Transmembrane helix</keyword>
<feature type="transmembrane region" description="Helical" evidence="1">
    <location>
        <begin position="25"/>
        <end position="46"/>
    </location>
</feature>
<accession>H6Q802</accession>
<organism evidence="2 3">
    <name type="scientific">Pyrobaculum oguniense (strain DSM 13380 / JCM 10595 / TE7)</name>
    <dbReference type="NCBI Taxonomy" id="698757"/>
    <lineage>
        <taxon>Archaea</taxon>
        <taxon>Thermoproteota</taxon>
        <taxon>Thermoprotei</taxon>
        <taxon>Thermoproteales</taxon>
        <taxon>Thermoproteaceae</taxon>
        <taxon>Pyrobaculum</taxon>
    </lineage>
</organism>
<dbReference type="KEGG" id="pog:Pogu_0632"/>